<feature type="transmembrane region" description="Helical" evidence="6">
    <location>
        <begin position="141"/>
        <end position="165"/>
    </location>
</feature>
<dbReference type="Gene3D" id="1.20.1250.20">
    <property type="entry name" value="MFS general substrate transporter like domains"/>
    <property type="match status" value="1"/>
</dbReference>
<feature type="transmembrane region" description="Helical" evidence="6">
    <location>
        <begin position="391"/>
        <end position="411"/>
    </location>
</feature>
<keyword evidence="4 6" id="KW-0472">Membrane</keyword>
<reference evidence="8 9" key="1">
    <citation type="submission" date="2019-11" db="EMBL/GenBank/DDBJ databases">
        <title>Gordonia sp. nov., a novel actinobacterium isolated from mangrove soil in Hainan.</title>
        <authorList>
            <person name="Huang X."/>
            <person name="Xie Y."/>
            <person name="Chu X."/>
            <person name="Xiao K."/>
        </authorList>
    </citation>
    <scope>NUCLEOTIDE SEQUENCE [LARGE SCALE GENOMIC DNA]</scope>
    <source>
        <strain evidence="8 9">HNM0687</strain>
    </source>
</reference>
<name>A0A6L7GTV1_9ACTN</name>
<dbReference type="PROSITE" id="PS50850">
    <property type="entry name" value="MFS"/>
    <property type="match status" value="1"/>
</dbReference>
<keyword evidence="3 6" id="KW-1133">Transmembrane helix</keyword>
<organism evidence="8 9">
    <name type="scientific">Gordonia mangrovi</name>
    <dbReference type="NCBI Taxonomy" id="2665643"/>
    <lineage>
        <taxon>Bacteria</taxon>
        <taxon>Bacillati</taxon>
        <taxon>Actinomycetota</taxon>
        <taxon>Actinomycetes</taxon>
        <taxon>Mycobacteriales</taxon>
        <taxon>Gordoniaceae</taxon>
        <taxon>Gordonia</taxon>
    </lineage>
</organism>
<feature type="transmembrane region" description="Helical" evidence="6">
    <location>
        <begin position="17"/>
        <end position="41"/>
    </location>
</feature>
<evidence type="ECO:0000256" key="5">
    <source>
        <dbReference type="SAM" id="MobiDB-lite"/>
    </source>
</evidence>
<evidence type="ECO:0000256" key="1">
    <source>
        <dbReference type="ARBA" id="ARBA00004651"/>
    </source>
</evidence>
<proteinExistence type="predicted"/>
<dbReference type="RefSeq" id="WP_160903601.1">
    <property type="nucleotide sequence ID" value="NZ_CP102850.1"/>
</dbReference>
<evidence type="ECO:0000256" key="2">
    <source>
        <dbReference type="ARBA" id="ARBA00022692"/>
    </source>
</evidence>
<gene>
    <name evidence="8" type="ORF">GIY30_19065</name>
</gene>
<dbReference type="EMBL" id="WMBR01000005">
    <property type="protein sequence ID" value="MXP23444.1"/>
    <property type="molecule type" value="Genomic_DNA"/>
</dbReference>
<protein>
    <submittedName>
        <fullName evidence="8">MFS transporter</fullName>
    </submittedName>
</protein>
<dbReference type="PROSITE" id="PS00217">
    <property type="entry name" value="SUGAR_TRANSPORT_2"/>
    <property type="match status" value="1"/>
</dbReference>
<dbReference type="InterPro" id="IPR020846">
    <property type="entry name" value="MFS_dom"/>
</dbReference>
<dbReference type="AlphaFoldDB" id="A0A6L7GTV1"/>
<comment type="subcellular location">
    <subcellularLocation>
        <location evidence="1">Cell membrane</location>
        <topology evidence="1">Multi-pass membrane protein</topology>
    </subcellularLocation>
</comment>
<feature type="transmembrane region" description="Helical" evidence="6">
    <location>
        <begin position="263"/>
        <end position="279"/>
    </location>
</feature>
<dbReference type="InterPro" id="IPR036259">
    <property type="entry name" value="MFS_trans_sf"/>
</dbReference>
<evidence type="ECO:0000256" key="4">
    <source>
        <dbReference type="ARBA" id="ARBA00023136"/>
    </source>
</evidence>
<dbReference type="Proteomes" id="UP000475545">
    <property type="component" value="Unassembled WGS sequence"/>
</dbReference>
<accession>A0A6L7GTV1</accession>
<feature type="compositionally biased region" description="Polar residues" evidence="5">
    <location>
        <begin position="455"/>
        <end position="466"/>
    </location>
</feature>
<feature type="transmembrane region" description="Helical" evidence="6">
    <location>
        <begin position="327"/>
        <end position="344"/>
    </location>
</feature>
<keyword evidence="2 6" id="KW-0812">Transmembrane</keyword>
<feature type="transmembrane region" description="Helical" evidence="6">
    <location>
        <begin position="109"/>
        <end position="129"/>
    </location>
</feature>
<feature type="transmembrane region" description="Helical" evidence="6">
    <location>
        <begin position="53"/>
        <end position="72"/>
    </location>
</feature>
<dbReference type="GO" id="GO:0046943">
    <property type="term" value="F:carboxylic acid transmembrane transporter activity"/>
    <property type="evidence" value="ECO:0007669"/>
    <property type="project" value="TreeGrafter"/>
</dbReference>
<feature type="transmembrane region" description="Helical" evidence="6">
    <location>
        <begin position="299"/>
        <end position="320"/>
    </location>
</feature>
<feature type="region of interest" description="Disordered" evidence="5">
    <location>
        <begin position="446"/>
        <end position="466"/>
    </location>
</feature>
<feature type="transmembrane region" description="Helical" evidence="6">
    <location>
        <begin position="84"/>
        <end position="103"/>
    </location>
</feature>
<sequence length="466" mass="48841">MDVVTALRQQRMNPFRWYAVALCILCGAIDGLDLLLVAYALPHLPDGFASGGQKGLLISLAFIGYGIGSALIAPMADRIGRKNLVVLGLVFASVVLGITAFAPNVEVMMVTRLLTGLAVGTMLPLVHILGDEYSSQNRRSLSVGIITLGVPIGSLLGGLASLFIISSFDGAWQALFVFGATLSGLTAVVVWLTLPESPVFLANRGSAGDDIKIAAIARRLRLVGVDPSMKPAPEFSPHADDESESSRDAKVGVLSPRYRVRSLLIWGGYTFGILGYYFINSWTPQLITTATDSAATGALVTTVISIGAITGGVLFTLMTLRVIPTKLCWMALGVAVVAQVTFAMTLSGGVAYVAAFILGMGIQAGLSAYMTSATRLYPPTIRARGLGLMGGISRVGSITAPLLVGALLSVVTAEVMYLAASVTVFIAGASAFGLWANTKHEFDEPVVPDHESINETDGSPSSLTRS</sequence>
<comment type="caution">
    <text evidence="8">The sequence shown here is derived from an EMBL/GenBank/DDBJ whole genome shotgun (WGS) entry which is preliminary data.</text>
</comment>
<dbReference type="GO" id="GO:0005886">
    <property type="term" value="C:plasma membrane"/>
    <property type="evidence" value="ECO:0007669"/>
    <property type="project" value="UniProtKB-SubCell"/>
</dbReference>
<evidence type="ECO:0000256" key="6">
    <source>
        <dbReference type="SAM" id="Phobius"/>
    </source>
</evidence>
<dbReference type="Pfam" id="PF07690">
    <property type="entry name" value="MFS_1"/>
    <property type="match status" value="1"/>
</dbReference>
<dbReference type="PROSITE" id="PS00216">
    <property type="entry name" value="SUGAR_TRANSPORT_1"/>
    <property type="match status" value="1"/>
</dbReference>
<evidence type="ECO:0000259" key="7">
    <source>
        <dbReference type="PROSITE" id="PS50850"/>
    </source>
</evidence>
<dbReference type="SUPFAM" id="SSF103473">
    <property type="entry name" value="MFS general substrate transporter"/>
    <property type="match status" value="1"/>
</dbReference>
<keyword evidence="9" id="KW-1185">Reference proteome</keyword>
<feature type="transmembrane region" description="Helical" evidence="6">
    <location>
        <begin position="171"/>
        <end position="194"/>
    </location>
</feature>
<evidence type="ECO:0000313" key="9">
    <source>
        <dbReference type="Proteomes" id="UP000475545"/>
    </source>
</evidence>
<feature type="domain" description="Major facilitator superfamily (MFS) profile" evidence="7">
    <location>
        <begin position="19"/>
        <end position="439"/>
    </location>
</feature>
<dbReference type="PANTHER" id="PTHR23508">
    <property type="entry name" value="CARBOXYLIC ACID TRANSPORTER PROTEIN HOMOLOG"/>
    <property type="match status" value="1"/>
</dbReference>
<evidence type="ECO:0000313" key="8">
    <source>
        <dbReference type="EMBL" id="MXP23444.1"/>
    </source>
</evidence>
<dbReference type="InterPro" id="IPR005829">
    <property type="entry name" value="Sugar_transporter_CS"/>
</dbReference>
<dbReference type="PANTHER" id="PTHR23508:SF10">
    <property type="entry name" value="CARBOXYLIC ACID TRANSPORTER PROTEIN HOMOLOG"/>
    <property type="match status" value="1"/>
</dbReference>
<dbReference type="InterPro" id="IPR011701">
    <property type="entry name" value="MFS"/>
</dbReference>
<feature type="transmembrane region" description="Helical" evidence="6">
    <location>
        <begin position="417"/>
        <end position="436"/>
    </location>
</feature>
<evidence type="ECO:0000256" key="3">
    <source>
        <dbReference type="ARBA" id="ARBA00022989"/>
    </source>
</evidence>
<feature type="transmembrane region" description="Helical" evidence="6">
    <location>
        <begin position="350"/>
        <end position="370"/>
    </location>
</feature>